<comment type="similarity">
    <text evidence="4">Belongs to the ATP-dependent AMP-binding enzyme family.</text>
</comment>
<evidence type="ECO:0000256" key="5">
    <source>
        <dbReference type="ARBA" id="ARBA00022598"/>
    </source>
</evidence>
<evidence type="ECO:0000256" key="7">
    <source>
        <dbReference type="ARBA" id="ARBA00022832"/>
    </source>
</evidence>
<evidence type="ECO:0000256" key="9">
    <source>
        <dbReference type="ARBA" id="ARBA00022842"/>
    </source>
</evidence>
<dbReference type="InterPro" id="IPR000873">
    <property type="entry name" value="AMP-dep_synth/lig_dom"/>
</dbReference>
<protein>
    <recommendedName>
        <fullName evidence="13">Long-chain-fatty-acid--CoA ligase</fullName>
        <ecNumber evidence="12">6.2.1.3</ecNumber>
    </recommendedName>
    <alternativeName>
        <fullName evidence="14">Long-chain acyl-CoA synthetase</fullName>
    </alternativeName>
</protein>
<dbReference type="PANTHER" id="PTHR43767">
    <property type="entry name" value="LONG-CHAIN-FATTY-ACID--COA LIGASE"/>
    <property type="match status" value="1"/>
</dbReference>
<comment type="subcellular location">
    <subcellularLocation>
        <location evidence="2">Membrane</location>
        <topology evidence="2">Peripheral membrane protein</topology>
    </subcellularLocation>
</comment>
<dbReference type="GO" id="GO:0004467">
    <property type="term" value="F:long-chain fatty acid-CoA ligase activity"/>
    <property type="evidence" value="ECO:0007669"/>
    <property type="project" value="UniProtKB-EC"/>
</dbReference>
<keyword evidence="6" id="KW-0547">Nucleotide-binding</keyword>
<dbReference type="InterPro" id="IPR020845">
    <property type="entry name" value="AMP-binding_CS"/>
</dbReference>
<evidence type="ECO:0000259" key="15">
    <source>
        <dbReference type="Pfam" id="PF00501"/>
    </source>
</evidence>
<comment type="cofactor">
    <cofactor evidence="1">
        <name>Mg(2+)</name>
        <dbReference type="ChEBI" id="CHEBI:18420"/>
    </cofactor>
</comment>
<keyword evidence="5" id="KW-0436">Ligase</keyword>
<organism evidence="17 18">
    <name type="scientific">Paracandidimonas soli</name>
    <dbReference type="NCBI Taxonomy" id="1917182"/>
    <lineage>
        <taxon>Bacteria</taxon>
        <taxon>Pseudomonadati</taxon>
        <taxon>Pseudomonadota</taxon>
        <taxon>Betaproteobacteria</taxon>
        <taxon>Burkholderiales</taxon>
        <taxon>Alcaligenaceae</taxon>
        <taxon>Paracandidimonas</taxon>
    </lineage>
</organism>
<dbReference type="GO" id="GO:0016020">
    <property type="term" value="C:membrane"/>
    <property type="evidence" value="ECO:0007669"/>
    <property type="project" value="UniProtKB-SubCell"/>
</dbReference>
<evidence type="ECO:0000313" key="17">
    <source>
        <dbReference type="EMBL" id="TCU93862.1"/>
    </source>
</evidence>
<dbReference type="EC" id="6.2.1.3" evidence="12"/>
<dbReference type="InterPro" id="IPR050237">
    <property type="entry name" value="ATP-dep_AMP-bd_enzyme"/>
</dbReference>
<dbReference type="SUPFAM" id="SSF56801">
    <property type="entry name" value="Acetyl-CoA synthetase-like"/>
    <property type="match status" value="1"/>
</dbReference>
<evidence type="ECO:0000256" key="13">
    <source>
        <dbReference type="ARBA" id="ARBA00039545"/>
    </source>
</evidence>
<keyword evidence="9" id="KW-0460">Magnesium</keyword>
<dbReference type="FunFam" id="3.40.50.12780:FF:000003">
    <property type="entry name" value="Long-chain-fatty-acid--CoA ligase FadD"/>
    <property type="match status" value="1"/>
</dbReference>
<dbReference type="Proteomes" id="UP000294692">
    <property type="component" value="Unassembled WGS sequence"/>
</dbReference>
<dbReference type="OrthoDB" id="9766486at2"/>
<feature type="domain" description="AMP-dependent synthetase/ligase" evidence="15">
    <location>
        <begin position="34"/>
        <end position="420"/>
    </location>
</feature>
<dbReference type="GO" id="GO:0005524">
    <property type="term" value="F:ATP binding"/>
    <property type="evidence" value="ECO:0007669"/>
    <property type="project" value="UniProtKB-KW"/>
</dbReference>
<dbReference type="RefSeq" id="WP_132477906.1">
    <property type="nucleotide sequence ID" value="NZ_JBHRVM010000001.1"/>
</dbReference>
<dbReference type="Gene3D" id="3.40.50.12780">
    <property type="entry name" value="N-terminal domain of ligase-like"/>
    <property type="match status" value="1"/>
</dbReference>
<keyword evidence="11" id="KW-0472">Membrane</keyword>
<dbReference type="CDD" id="cd05936">
    <property type="entry name" value="FC-FACS_FadD_like"/>
    <property type="match status" value="1"/>
</dbReference>
<evidence type="ECO:0000256" key="14">
    <source>
        <dbReference type="ARBA" id="ARBA00042773"/>
    </source>
</evidence>
<evidence type="ECO:0000256" key="11">
    <source>
        <dbReference type="ARBA" id="ARBA00023136"/>
    </source>
</evidence>
<comment type="pathway">
    <text evidence="3">Lipid metabolism; fatty acid beta-oxidation.</text>
</comment>
<name>A0A4R3US06_9BURK</name>
<dbReference type="PROSITE" id="PS00455">
    <property type="entry name" value="AMP_BINDING"/>
    <property type="match status" value="1"/>
</dbReference>
<proteinExistence type="inferred from homology"/>
<keyword evidence="18" id="KW-1185">Reference proteome</keyword>
<dbReference type="Pfam" id="PF13193">
    <property type="entry name" value="AMP-binding_C"/>
    <property type="match status" value="1"/>
</dbReference>
<evidence type="ECO:0000256" key="12">
    <source>
        <dbReference type="ARBA" id="ARBA00026121"/>
    </source>
</evidence>
<dbReference type="InterPro" id="IPR042099">
    <property type="entry name" value="ANL_N_sf"/>
</dbReference>
<evidence type="ECO:0000259" key="16">
    <source>
        <dbReference type="Pfam" id="PF13193"/>
    </source>
</evidence>
<evidence type="ECO:0000256" key="4">
    <source>
        <dbReference type="ARBA" id="ARBA00006432"/>
    </source>
</evidence>
<dbReference type="Gene3D" id="3.30.300.30">
    <property type="match status" value="1"/>
</dbReference>
<dbReference type="EMBL" id="SMBX01000010">
    <property type="protein sequence ID" value="TCU93862.1"/>
    <property type="molecule type" value="Genomic_DNA"/>
</dbReference>
<sequence length="563" mass="61523">MERIWLKNYPQGIPADITDQLDQHASLAAMLDYSLKRYAGNTAYTSMGARITYAELDRKSQQFAAWLQSIGIRKGDRVALMMPNLLQYPICLFGALRAGAIVVNTNPLYTPSELRHQLKDSGARVIVIAENFAHTLQEALPDTDVETIVVTSVGELLGAVKGAIVDLVVRHVKKLVPAWSLPGSLRLGQALQEGGKAGFSKPELTHDDIAFLQYTGGTTGVAKGAMLTHGNMVANVLQAHAWIAPYVQPEKECIITALPLYHIFALTANCLTFMYIGASNLLILNPRDIPAFIKSLRGTRFTALTGVNTLFNALLNHPDFAKVDFSSLHLALGGGMAVQEAVAMRWLKATGVPIAQAYGLTETSPAVTINPLDVKEFTGSIGLPVSSTEIAIRDADGKDVPQGENGEICVRGPQVTPGYWNNPDETQKAFHPDGFLMTGDIGYVDDRGYVYILDRKKDTIIVSGFNVYPNEVEAAAIQHPDVLEAAAVGVPDEHSGEAVKLFVIRKNDRLTEDALIQHCRKLLTGYKRPKYVEFRSDLPRTNVGKILRRELRDANKGPSSRKV</sequence>
<feature type="domain" description="AMP-binding enzyme C-terminal" evidence="16">
    <location>
        <begin position="471"/>
        <end position="545"/>
    </location>
</feature>
<evidence type="ECO:0000256" key="1">
    <source>
        <dbReference type="ARBA" id="ARBA00001946"/>
    </source>
</evidence>
<evidence type="ECO:0000256" key="2">
    <source>
        <dbReference type="ARBA" id="ARBA00004170"/>
    </source>
</evidence>
<gene>
    <name evidence="17" type="ORF">EV686_11027</name>
</gene>
<dbReference type="AlphaFoldDB" id="A0A4R3US06"/>
<evidence type="ECO:0000256" key="10">
    <source>
        <dbReference type="ARBA" id="ARBA00023098"/>
    </source>
</evidence>
<dbReference type="InterPro" id="IPR025110">
    <property type="entry name" value="AMP-bd_C"/>
</dbReference>
<dbReference type="PANTHER" id="PTHR43767:SF8">
    <property type="entry name" value="LONG-CHAIN-FATTY-ACID--COA LIGASE"/>
    <property type="match status" value="1"/>
</dbReference>
<keyword evidence="8" id="KW-0067">ATP-binding</keyword>
<keyword evidence="10" id="KW-0443">Lipid metabolism</keyword>
<dbReference type="Pfam" id="PF00501">
    <property type="entry name" value="AMP-binding"/>
    <property type="match status" value="1"/>
</dbReference>
<comment type="caution">
    <text evidence="17">The sequence shown here is derived from an EMBL/GenBank/DDBJ whole genome shotgun (WGS) entry which is preliminary data.</text>
</comment>
<evidence type="ECO:0000256" key="3">
    <source>
        <dbReference type="ARBA" id="ARBA00005005"/>
    </source>
</evidence>
<evidence type="ECO:0000256" key="8">
    <source>
        <dbReference type="ARBA" id="ARBA00022840"/>
    </source>
</evidence>
<dbReference type="FunFam" id="3.30.300.30:FF:000006">
    <property type="entry name" value="Long-chain-fatty-acid--CoA ligase FadD"/>
    <property type="match status" value="1"/>
</dbReference>
<reference evidence="17 18" key="1">
    <citation type="submission" date="2019-03" db="EMBL/GenBank/DDBJ databases">
        <title>Genomic Encyclopedia of Type Strains, Phase IV (KMG-IV): sequencing the most valuable type-strain genomes for metagenomic binning, comparative biology and taxonomic classification.</title>
        <authorList>
            <person name="Goeker M."/>
        </authorList>
    </citation>
    <scope>NUCLEOTIDE SEQUENCE [LARGE SCALE GENOMIC DNA]</scope>
    <source>
        <strain evidence="17 18">DSM 100048</strain>
    </source>
</reference>
<keyword evidence="7" id="KW-0276">Fatty acid metabolism</keyword>
<evidence type="ECO:0000313" key="18">
    <source>
        <dbReference type="Proteomes" id="UP000294692"/>
    </source>
</evidence>
<dbReference type="InterPro" id="IPR045851">
    <property type="entry name" value="AMP-bd_C_sf"/>
</dbReference>
<evidence type="ECO:0000256" key="6">
    <source>
        <dbReference type="ARBA" id="ARBA00022741"/>
    </source>
</evidence>
<accession>A0A4R3US06</accession>